<keyword evidence="3" id="KW-1185">Reference proteome</keyword>
<proteinExistence type="predicted"/>
<feature type="coiled-coil region" evidence="1">
    <location>
        <begin position="180"/>
        <end position="207"/>
    </location>
</feature>
<reference evidence="2 3" key="1">
    <citation type="submission" date="2016-07" db="EMBL/GenBank/DDBJ databases">
        <title>Complete genome sequence of Altererythrobacter dongtanensis KCTC 22672, a type strain with esterase isolated from tidal flat.</title>
        <authorList>
            <person name="Cheng H."/>
            <person name="Wu Y.-H."/>
            <person name="Zhou P."/>
            <person name="Huo Y.-Y."/>
            <person name="Wang C.-S."/>
            <person name="Xu X.-W."/>
        </authorList>
    </citation>
    <scope>NUCLEOTIDE SEQUENCE [LARGE SCALE GENOMIC DNA]</scope>
    <source>
        <strain evidence="2 3">KCTC 22672</strain>
    </source>
</reference>
<keyword evidence="1" id="KW-0175">Coiled coil</keyword>
<dbReference type="RefSeq" id="WP_067675247.1">
    <property type="nucleotide sequence ID" value="NZ_CP016591.1"/>
</dbReference>
<evidence type="ECO:0000256" key="1">
    <source>
        <dbReference type="SAM" id="Coils"/>
    </source>
</evidence>
<accession>A0A1B2A9E0</accession>
<sequence length="221" mass="24716">MTEGKGSPRPWEQAFLDAVRAGETQVGAAQIAGIHRTTVRDLAKRDPRFAAELAFARSTPRKAKSDAPPPPVKMDFKLERFLTLLSETSNVSSSASEANLTTATVYARRRSDPVFAQKWFEALAEGYDRLEMDLLERLRTGRLEDVDADGNRRKFDVSAAFRCIAAHREAVAREKGRKKLADELVTMKAINEKIDEMRRKEENAIARKAARDGVIVVRDDG</sequence>
<evidence type="ECO:0000313" key="3">
    <source>
        <dbReference type="Proteomes" id="UP000092932"/>
    </source>
</evidence>
<dbReference type="AlphaFoldDB" id="A0A1B2A9E0"/>
<dbReference type="OrthoDB" id="8480631at2"/>
<dbReference type="STRING" id="692370.A6F68_00258"/>
<dbReference type="Proteomes" id="UP000092932">
    <property type="component" value="Chromosome"/>
</dbReference>
<name>A0A1B2A9E0_9SPHN</name>
<organism evidence="2 3">
    <name type="scientific">Tsuneonella dongtanensis</name>
    <dbReference type="NCBI Taxonomy" id="692370"/>
    <lineage>
        <taxon>Bacteria</taxon>
        <taxon>Pseudomonadati</taxon>
        <taxon>Pseudomonadota</taxon>
        <taxon>Alphaproteobacteria</taxon>
        <taxon>Sphingomonadales</taxon>
        <taxon>Erythrobacteraceae</taxon>
        <taxon>Tsuneonella</taxon>
    </lineage>
</organism>
<evidence type="ECO:0000313" key="2">
    <source>
        <dbReference type="EMBL" id="ANY18793.1"/>
    </source>
</evidence>
<dbReference type="KEGG" id="ado:A6F68_00258"/>
<gene>
    <name evidence="2" type="ORF">A6F68_00258</name>
</gene>
<evidence type="ECO:0008006" key="4">
    <source>
        <dbReference type="Google" id="ProtNLM"/>
    </source>
</evidence>
<dbReference type="EMBL" id="CP016591">
    <property type="protein sequence ID" value="ANY18793.1"/>
    <property type="molecule type" value="Genomic_DNA"/>
</dbReference>
<protein>
    <recommendedName>
        <fullName evidence="4">Terminase small subunit</fullName>
    </recommendedName>
</protein>